<protein>
    <submittedName>
        <fullName evidence="2">Uncharacterized protein</fullName>
    </submittedName>
</protein>
<name>A0AAU9I706_9CILI</name>
<dbReference type="InterPro" id="IPR040401">
    <property type="entry name" value="CCDC162"/>
</dbReference>
<gene>
    <name evidence="2" type="ORF">BSTOLATCC_MIC2623</name>
</gene>
<dbReference type="PANTHER" id="PTHR33331:SF13">
    <property type="entry name" value="COILED-COIL DOMAIN CONTAINING 162"/>
    <property type="match status" value="1"/>
</dbReference>
<proteinExistence type="predicted"/>
<organism evidence="2 3">
    <name type="scientific">Blepharisma stoltei</name>
    <dbReference type="NCBI Taxonomy" id="1481888"/>
    <lineage>
        <taxon>Eukaryota</taxon>
        <taxon>Sar</taxon>
        <taxon>Alveolata</taxon>
        <taxon>Ciliophora</taxon>
        <taxon>Postciliodesmatophora</taxon>
        <taxon>Heterotrichea</taxon>
        <taxon>Heterotrichida</taxon>
        <taxon>Blepharismidae</taxon>
        <taxon>Blepharisma</taxon>
    </lineage>
</organism>
<dbReference type="EMBL" id="CAJZBQ010000003">
    <property type="protein sequence ID" value="CAG9310909.1"/>
    <property type="molecule type" value="Genomic_DNA"/>
</dbReference>
<keyword evidence="1" id="KW-0175">Coiled coil</keyword>
<dbReference type="Proteomes" id="UP001162131">
    <property type="component" value="Unassembled WGS sequence"/>
</dbReference>
<keyword evidence="3" id="KW-1185">Reference proteome</keyword>
<reference evidence="2" key="1">
    <citation type="submission" date="2021-09" db="EMBL/GenBank/DDBJ databases">
        <authorList>
            <consortium name="AG Swart"/>
            <person name="Singh M."/>
            <person name="Singh A."/>
            <person name="Seah K."/>
            <person name="Emmerich C."/>
        </authorList>
    </citation>
    <scope>NUCLEOTIDE SEQUENCE</scope>
    <source>
        <strain evidence="2">ATCC30299</strain>
    </source>
</reference>
<evidence type="ECO:0000256" key="1">
    <source>
        <dbReference type="SAM" id="Coils"/>
    </source>
</evidence>
<feature type="coiled-coil region" evidence="1">
    <location>
        <begin position="1719"/>
        <end position="1829"/>
    </location>
</feature>
<accession>A0AAU9I706</accession>
<evidence type="ECO:0000313" key="3">
    <source>
        <dbReference type="Proteomes" id="UP001162131"/>
    </source>
</evidence>
<comment type="caution">
    <text evidence="2">The sequence shown here is derived from an EMBL/GenBank/DDBJ whole genome shotgun (WGS) entry which is preliminary data.</text>
</comment>
<dbReference type="PANTHER" id="PTHR33331">
    <property type="entry name" value="COILED-COIL DOMAIN-CONTAINING PROTEIN 162"/>
    <property type="match status" value="1"/>
</dbReference>
<evidence type="ECO:0000313" key="2">
    <source>
        <dbReference type="EMBL" id="CAG9310909.1"/>
    </source>
</evidence>
<feature type="coiled-coil region" evidence="1">
    <location>
        <begin position="1948"/>
        <end position="1996"/>
    </location>
</feature>
<sequence length="2153" mass="251078">MEEDHIFKGEEELGNLVGRLRDVYLLYKEIRNRHSITMDPRIKERIHKLVYSSKQSTIYLKHPDAQRRFREEIIEKIAEIPSPKPIPLYPDTLLSDYFSLKLKNTPPEIRETLAEFSFSRILFLQQYKYKFLLKWAFFSQHFPTLVTISQVNEKLQSINLLVNDYISKYERLRYDEEFPGSENRPSPKTDEGTNLFLEEPTISYSSISRDDIKDFLSVNSQRLHDERIITRYLLRLKWLWVFHRTEIWKRSMELLANLKKKSIERMKLLTGSEEIGKQKIVVRMVTNINLRNLKRQKEMMKRAQAVHSTFAEEHLNLNEDLLNSNIDTIDSPPTLIVDVKQLQGLLDNLSKEFGLVGDLQLDDGHSLSYQVAHLLPEFFELQRQRLDWYPYNNEEEKEKAGIRYENLKNLKVHRLTAIRKAYSLSEQGGSSSIASKSIKIVSAKMPDWIHLIKLIPEVPIWYRRQKAKLAYLERNDQLLETAFNILDVQDLPTINKVLEEFSLTYAEKASKKGVLKTEIGITDNDLKKKYFSSLLRERTVANLAGEEDLIELPTQCIKALYTLKLLKSRNLKQKLIDMLNVYRSIQRRLSFDISDLGSREQLKPDAELDILVKDNTGHNPTVPSPKTVNSDNIFDKVPSLFGRRDQFEYVENEIYVKDDQGEYVAYTVILDDYKEIEKELIKLGSYYILQYECWCEDEGNNYPSIDRDFLVGELLDLESKFQEAKLELIMTYMEIYEHAIEKETQLKVAQEVINLMALRPRLYLKASYFTQSYWAHISAIEEHNRLLVSILTQQRMFFHVKDVLDINPALSKISQILPTMQRCVDELYTIYETETPLALSTLEQASWEFAQKDWKYSQCTSLVLFEEGVLIDKAELVMECAKELGAEVKTGNWRLLPVLNQTPTDKKNVELNIPSELQICCNLMEAWRYRKSLEQAIEETNILEELYKKQCITMKKDNTSLDSAEWNLGLRHIAEVDDGPGSRTDFWIPAFEFDPKLKANLHFASVQALKALMLPCGICEIKAAALYQTMHKHLLMIAIQTNQNALDKWTKNIAEIELARDFSYIPKKTKAIWSNVLGRRGEGLLPEKAEAEIQRLKSRISGEASKFFLDIKIRKMRHRVKVENAYKRIAEKYKQILDENDHLPLVLRNVRANLIDGYCKEVLRDVYHDAIKIQIIKILHEYRRMMKIVPSNVYQEQFEGIEDELRPRVFVGEDGEIVNIEHIPSTEEILAMKGFKEEDSHMWTDWNPFSSAEVLDLSTGKIKNMTLGLIPREKETTLLQTKNNWRFPSPVKTALETIIACVQILQVKFFIYLLGENSEEVMDLQDTTIAGYDFWKIDEQKSEEEISHKAVDDMLSAQSPKYSLEEDIKRGLGSLKGLATQFLVATKGEKPKICVMQSKKVFQVFASALYQSLHHSLMHEKKEDAIQVSEFMTMLFRLNRKNFVLKNKEVAPLFSNPDCDVIDACERIVYIDNDNRDTFLGQVSGAYMWDLEWGLLEVSSEERNHTLATTTAMSLSITSYISSKQLMKSKAPLKSLEITLTYLQPELESWRLKCALFMWRTDKDIVTDPVVYEKISAQYRDTLEWVKDTQLPSGLSREDRELLKLQNEVKLLKDTFQSLICSFAIKFIEGEVTSLTEASQAAGQYGVKQDFTCNIDNNYTDSTRKIGILHNYLNTLRNRCTIVEAPTCGKALVFSIKDLTQLTKRFADQLQRYAEAEFRAREEATSLEYQQLLAQLRQKENEIMLAKRNIDNLNTNMDNLVNAQLSQKGNQLIYELDISHRQLQEIKNNMKLLEHQIREIVLSEYRQQIQEKDREIADLKQAFKSYRDEVSVELKTDIDSQKAEALNEIKSKPTSKVKIQAIDQVIEENDTSTKERRKKELVLLQETIRKMRTMHQWARLRMNQNFEKHIQDLREQLSSNQYLWEQLNESQRREALLKQELSYTQQALAAAEKLADKLQTQIEDMNSQRLQLQQYKANKGKRLAELEEKMKLHQRLEFVDNYKLMNQFQIQNKKLQVMKSGEIDAGKQYLHHHNAYNRKIQDLKLKLKSETKLKLEAYDQLNMIKEEMEGIDQDPESMATIWRNRYYDLLEEVKDLKGQNIGLRDKLIDIGEGEFVDKHEDLVCRAKSSIGEALPSIFAKTPQRANLSFNSLK</sequence>